<dbReference type="EMBL" id="LPUX01000066">
    <property type="protein sequence ID" value="OAP35630.1"/>
    <property type="molecule type" value="Genomic_DNA"/>
</dbReference>
<dbReference type="Proteomes" id="UP000094025">
    <property type="component" value="Unassembled WGS sequence"/>
</dbReference>
<evidence type="ECO:0000313" key="3">
    <source>
        <dbReference type="Proteomes" id="UP000094025"/>
    </source>
</evidence>
<name>A0A178XK71_9HYPH</name>
<evidence type="ECO:0000313" key="2">
    <source>
        <dbReference type="EMBL" id="OAP35630.1"/>
    </source>
</evidence>
<dbReference type="AlphaFoldDB" id="A0A178XK71"/>
<organism evidence="2 3">
    <name type="scientific">Sinorhizobium glycinis</name>
    <dbReference type="NCBI Taxonomy" id="1472378"/>
    <lineage>
        <taxon>Bacteria</taxon>
        <taxon>Pseudomonadati</taxon>
        <taxon>Pseudomonadota</taxon>
        <taxon>Alphaproteobacteria</taxon>
        <taxon>Hyphomicrobiales</taxon>
        <taxon>Rhizobiaceae</taxon>
        <taxon>Sinorhizobium/Ensifer group</taxon>
        <taxon>Sinorhizobium</taxon>
    </lineage>
</organism>
<comment type="caution">
    <text evidence="2">The sequence shown here is derived from an EMBL/GenBank/DDBJ whole genome shotgun (WGS) entry which is preliminary data.</text>
</comment>
<keyword evidence="3" id="KW-1185">Reference proteome</keyword>
<sequence length="147" mass="16115">MAMAYSVNLIKPPQVDQTYRLIEAVGYGVDVAGWRELCATTFARKYITPYSEEIITVENSRGYIAGVCLMRTTHHVLYGRLLDVPVFIIISAGDTPGVCDALLEYLTTAACDKQCGFIRVASPDPANWPGPPGGPRRQDRGILIPVQ</sequence>
<reference evidence="2 3" key="1">
    <citation type="journal article" date="2016" name="Int. J. Syst. Evol. Microbiol.">
        <title>Ensifer glycinis sp. nov., an novel rhizobial species associated with Glycine spp.</title>
        <authorList>
            <person name="Yan H."/>
            <person name="Yan J."/>
            <person name="Sui X.H."/>
            <person name="Wang E.T."/>
            <person name="Chen W.X."/>
            <person name="Zhang X.X."/>
            <person name="Chen W.F."/>
        </authorList>
    </citation>
    <scope>NUCLEOTIDE SEQUENCE [LARGE SCALE GENOMIC DNA]</scope>
    <source>
        <strain evidence="2 3">CCBAU 23380</strain>
    </source>
</reference>
<proteinExistence type="predicted"/>
<dbReference type="RefSeq" id="WP_014857858.1">
    <property type="nucleotide sequence ID" value="NZ_LPUX01000066.1"/>
</dbReference>
<protein>
    <submittedName>
        <fullName evidence="2">Uncharacterized protein</fullName>
    </submittedName>
</protein>
<dbReference type="STRING" id="1472378.AU381_12020"/>
<evidence type="ECO:0000256" key="1">
    <source>
        <dbReference type="SAM" id="MobiDB-lite"/>
    </source>
</evidence>
<accession>A0A178XK71</accession>
<feature type="region of interest" description="Disordered" evidence="1">
    <location>
        <begin position="126"/>
        <end position="147"/>
    </location>
</feature>
<dbReference type="OrthoDB" id="8162290at2"/>
<gene>
    <name evidence="2" type="ORF">AU381_12020</name>
</gene>